<accession>A0A917ZJW7</accession>
<dbReference type="CDD" id="cd05936">
    <property type="entry name" value="FC-FACS_FadD_like"/>
    <property type="match status" value="1"/>
</dbReference>
<dbReference type="Gene3D" id="3.30.300.30">
    <property type="match status" value="1"/>
</dbReference>
<evidence type="ECO:0000313" key="5">
    <source>
        <dbReference type="EMBL" id="GGO84269.1"/>
    </source>
</evidence>
<feature type="domain" description="AMP-dependent synthetase/ligase" evidence="3">
    <location>
        <begin position="10"/>
        <end position="374"/>
    </location>
</feature>
<keyword evidence="6" id="KW-1185">Reference proteome</keyword>
<comment type="caution">
    <text evidence="5">The sequence shown here is derived from an EMBL/GenBank/DDBJ whole genome shotgun (WGS) entry which is preliminary data.</text>
</comment>
<dbReference type="PROSITE" id="PS00455">
    <property type="entry name" value="AMP_BINDING"/>
    <property type="match status" value="1"/>
</dbReference>
<dbReference type="Pfam" id="PF13193">
    <property type="entry name" value="AMP-binding_C"/>
    <property type="match status" value="1"/>
</dbReference>
<feature type="domain" description="AMP-binding enzyme C-terminal" evidence="4">
    <location>
        <begin position="424"/>
        <end position="506"/>
    </location>
</feature>
<sequence>MTLSLACVLAESARRRPHHVAVVQGEQWVTYQQLWRDALAHAAALRELGVRPGDRVALMAPNTVAFPREYFAILAAGAVVVPVHLLLTPREIAFMLKDSGSTVLVCAQDFAEPAARAAGPAGVTVAVTGMSPTAPVDGAVDLDASAAQVEPLGSYVTRDAADPAVVLYTSGTTGRPKGAVLTQLNLVMNATTNAFDVVDMHADDVALGCLPLFHSFGQSSAMNSAFRAGITLVLQPRFDAAEALELMVLHHVTIFLGVPTMYFALLEEEPHVTSLPRLRMCISGGASLPVPVLEGFQNAFSTTIYEGYGLSETSPTSAVNQPRLGTRAGTVGHAVWGVEVEIAHPEPGRRIELLPPGSLGEVVVRGHNVFSGYLGMSEQTAEVLVDGWLRTGDLGTKDADGFITIVDRVKDMIIRGGFNVYPTEVEEVLIQHPDIGQVAVIGLPDPRQGEEVCAVVVPGAAGGASGAEGALDEGEIISWAKERLGKHKYPRRVEFVDSLPLGPSHKVLKRELRKRFATQGASAG</sequence>
<dbReference type="InterPro" id="IPR045851">
    <property type="entry name" value="AMP-bd_C_sf"/>
</dbReference>
<dbReference type="GO" id="GO:0031956">
    <property type="term" value="F:medium-chain fatty acid-CoA ligase activity"/>
    <property type="evidence" value="ECO:0007669"/>
    <property type="project" value="TreeGrafter"/>
</dbReference>
<dbReference type="Proteomes" id="UP000641932">
    <property type="component" value="Unassembled WGS sequence"/>
</dbReference>
<reference evidence="5" key="2">
    <citation type="submission" date="2020-09" db="EMBL/GenBank/DDBJ databases">
        <authorList>
            <person name="Sun Q."/>
            <person name="Zhou Y."/>
        </authorList>
    </citation>
    <scope>NUCLEOTIDE SEQUENCE</scope>
    <source>
        <strain evidence="5">CGMCC 4.7201</strain>
    </source>
</reference>
<evidence type="ECO:0000259" key="4">
    <source>
        <dbReference type="Pfam" id="PF13193"/>
    </source>
</evidence>
<evidence type="ECO:0000256" key="2">
    <source>
        <dbReference type="ARBA" id="ARBA00022598"/>
    </source>
</evidence>
<dbReference type="InterPro" id="IPR020845">
    <property type="entry name" value="AMP-binding_CS"/>
</dbReference>
<dbReference type="RefSeq" id="WP_189130770.1">
    <property type="nucleotide sequence ID" value="NZ_BMMS01000005.1"/>
</dbReference>
<dbReference type="EMBL" id="BMMS01000005">
    <property type="protein sequence ID" value="GGO84269.1"/>
    <property type="molecule type" value="Genomic_DNA"/>
</dbReference>
<dbReference type="PANTHER" id="PTHR43201">
    <property type="entry name" value="ACYL-COA SYNTHETASE"/>
    <property type="match status" value="1"/>
</dbReference>
<dbReference type="InterPro" id="IPR042099">
    <property type="entry name" value="ANL_N_sf"/>
</dbReference>
<proteinExistence type="inferred from homology"/>
<reference evidence="5" key="1">
    <citation type="journal article" date="2014" name="Int. J. Syst. Evol. Microbiol.">
        <title>Complete genome sequence of Corynebacterium casei LMG S-19264T (=DSM 44701T), isolated from a smear-ripened cheese.</title>
        <authorList>
            <consortium name="US DOE Joint Genome Institute (JGI-PGF)"/>
            <person name="Walter F."/>
            <person name="Albersmeier A."/>
            <person name="Kalinowski J."/>
            <person name="Ruckert C."/>
        </authorList>
    </citation>
    <scope>NUCLEOTIDE SEQUENCE</scope>
    <source>
        <strain evidence="5">CGMCC 4.7201</strain>
    </source>
</reference>
<dbReference type="SUPFAM" id="SSF56801">
    <property type="entry name" value="Acetyl-CoA synthetase-like"/>
    <property type="match status" value="1"/>
</dbReference>
<protein>
    <submittedName>
        <fullName evidence="5">AMP-dependent synthetase</fullName>
    </submittedName>
</protein>
<evidence type="ECO:0000256" key="1">
    <source>
        <dbReference type="ARBA" id="ARBA00006432"/>
    </source>
</evidence>
<keyword evidence="2" id="KW-0436">Ligase</keyword>
<organism evidence="5 6">
    <name type="scientific">Wenjunlia tyrosinilytica</name>
    <dbReference type="NCBI Taxonomy" id="1544741"/>
    <lineage>
        <taxon>Bacteria</taxon>
        <taxon>Bacillati</taxon>
        <taxon>Actinomycetota</taxon>
        <taxon>Actinomycetes</taxon>
        <taxon>Kitasatosporales</taxon>
        <taxon>Streptomycetaceae</taxon>
        <taxon>Wenjunlia</taxon>
    </lineage>
</organism>
<gene>
    <name evidence="5" type="ORF">GCM10012280_15360</name>
</gene>
<dbReference type="PANTHER" id="PTHR43201:SF5">
    <property type="entry name" value="MEDIUM-CHAIN ACYL-COA LIGASE ACSF2, MITOCHONDRIAL"/>
    <property type="match status" value="1"/>
</dbReference>
<dbReference type="Gene3D" id="3.40.50.12780">
    <property type="entry name" value="N-terminal domain of ligase-like"/>
    <property type="match status" value="1"/>
</dbReference>
<dbReference type="InterPro" id="IPR025110">
    <property type="entry name" value="AMP-bd_C"/>
</dbReference>
<dbReference type="Pfam" id="PF00501">
    <property type="entry name" value="AMP-binding"/>
    <property type="match status" value="1"/>
</dbReference>
<dbReference type="InterPro" id="IPR000873">
    <property type="entry name" value="AMP-dep_synth/lig_dom"/>
</dbReference>
<evidence type="ECO:0000259" key="3">
    <source>
        <dbReference type="Pfam" id="PF00501"/>
    </source>
</evidence>
<dbReference type="GO" id="GO:0006631">
    <property type="term" value="P:fatty acid metabolic process"/>
    <property type="evidence" value="ECO:0007669"/>
    <property type="project" value="TreeGrafter"/>
</dbReference>
<dbReference type="AlphaFoldDB" id="A0A917ZJW7"/>
<comment type="similarity">
    <text evidence="1">Belongs to the ATP-dependent AMP-binding enzyme family.</text>
</comment>
<evidence type="ECO:0000313" key="6">
    <source>
        <dbReference type="Proteomes" id="UP000641932"/>
    </source>
</evidence>
<name>A0A917ZJW7_9ACTN</name>